<sequence length="72" mass="7625">MTPKDTVKDEEFGDSDAAAASSGKVSLPDIESARKADFGKLLRKEMKPSSCCNKASLIAKLKVIDPAATPRS</sequence>
<name>A0ABS8TSN8_9GAMM</name>
<dbReference type="RefSeq" id="WP_152536606.1">
    <property type="nucleotide sequence ID" value="NZ_CP053627.1"/>
</dbReference>
<dbReference type="GeneID" id="68899894"/>
<protein>
    <submittedName>
        <fullName evidence="2">Uncharacterized protein</fullName>
    </submittedName>
</protein>
<feature type="compositionally biased region" description="Basic and acidic residues" evidence="1">
    <location>
        <begin position="1"/>
        <end position="10"/>
    </location>
</feature>
<organism evidence="2 3">
    <name type="scientific">Xylella taiwanensis</name>
    <dbReference type="NCBI Taxonomy" id="1444770"/>
    <lineage>
        <taxon>Bacteria</taxon>
        <taxon>Pseudomonadati</taxon>
        <taxon>Pseudomonadota</taxon>
        <taxon>Gammaproteobacteria</taxon>
        <taxon>Lysobacterales</taxon>
        <taxon>Lysobacteraceae</taxon>
        <taxon>Xylella</taxon>
    </lineage>
</organism>
<comment type="caution">
    <text evidence="2">The sequence shown here is derived from an EMBL/GenBank/DDBJ whole genome shotgun (WGS) entry which is preliminary data.</text>
</comment>
<accession>A0ABS8TSN8</accession>
<evidence type="ECO:0000313" key="3">
    <source>
        <dbReference type="Proteomes" id="UP001430701"/>
    </source>
</evidence>
<evidence type="ECO:0000256" key="1">
    <source>
        <dbReference type="SAM" id="MobiDB-lite"/>
    </source>
</evidence>
<keyword evidence="3" id="KW-1185">Reference proteome</keyword>
<dbReference type="Proteomes" id="UP001430701">
    <property type="component" value="Unassembled WGS sequence"/>
</dbReference>
<reference evidence="2" key="1">
    <citation type="submission" date="2021-11" db="EMBL/GenBank/DDBJ databases">
        <title>Genome sequence of Xylella taiwanensis PLS432.</title>
        <authorList>
            <person name="Weng L.-W."/>
            <person name="Su C.-C."/>
            <person name="Tsai C.-W."/>
            <person name="Kuo C.-H."/>
        </authorList>
    </citation>
    <scope>NUCLEOTIDE SEQUENCE</scope>
    <source>
        <strain evidence="2">PLS432</strain>
    </source>
</reference>
<feature type="region of interest" description="Disordered" evidence="1">
    <location>
        <begin position="1"/>
        <end position="26"/>
    </location>
</feature>
<gene>
    <name evidence="2" type="ORF">LPH55_05960</name>
</gene>
<dbReference type="EMBL" id="JAJPPU010000002">
    <property type="protein sequence ID" value="MCD8473017.1"/>
    <property type="molecule type" value="Genomic_DNA"/>
</dbReference>
<proteinExistence type="predicted"/>
<evidence type="ECO:0000313" key="2">
    <source>
        <dbReference type="EMBL" id="MCD8473017.1"/>
    </source>
</evidence>